<dbReference type="EMBL" id="CABWMV010000024">
    <property type="protein sequence ID" value="VXC99786.1"/>
    <property type="molecule type" value="Genomic_DNA"/>
</dbReference>
<accession>A0A654D305</accession>
<protein>
    <submittedName>
        <fullName evidence="1">Uncharacterized protein</fullName>
    </submittedName>
</protein>
<proteinExistence type="predicted"/>
<evidence type="ECO:0000313" key="1">
    <source>
        <dbReference type="EMBL" id="VXC99786.1"/>
    </source>
</evidence>
<dbReference type="Proteomes" id="UP000432350">
    <property type="component" value="Unassembled WGS sequence"/>
</dbReference>
<gene>
    <name evidence="1" type="ORF">SPHINGO8BC_51501</name>
</gene>
<sequence>MDGIYFVLKNFNLTCSFNDVERYKYSVFILMSGNFLRNSQIVYFSTICLGQIVLLKKRIL</sequence>
<reference evidence="1 2" key="1">
    <citation type="submission" date="2019-10" db="EMBL/GenBank/DDBJ databases">
        <authorList>
            <person name="Karimi E."/>
        </authorList>
    </citation>
    <scope>NUCLEOTIDE SEQUENCE [LARGE SCALE GENOMIC DNA]</scope>
    <source>
        <strain evidence="1">Sphingobacterium sp. 8BC</strain>
    </source>
</reference>
<dbReference type="AlphaFoldDB" id="A0A654D305"/>
<organism evidence="1 2">
    <name type="scientific">Sphingobacterium multivorum</name>
    <dbReference type="NCBI Taxonomy" id="28454"/>
    <lineage>
        <taxon>Bacteria</taxon>
        <taxon>Pseudomonadati</taxon>
        <taxon>Bacteroidota</taxon>
        <taxon>Sphingobacteriia</taxon>
        <taxon>Sphingobacteriales</taxon>
        <taxon>Sphingobacteriaceae</taxon>
        <taxon>Sphingobacterium</taxon>
    </lineage>
</organism>
<evidence type="ECO:0000313" key="2">
    <source>
        <dbReference type="Proteomes" id="UP000432350"/>
    </source>
</evidence>
<name>A0A654D305_SPHMU</name>